<feature type="compositionally biased region" description="Basic and acidic residues" evidence="3">
    <location>
        <begin position="115"/>
        <end position="128"/>
    </location>
</feature>
<dbReference type="SUPFAM" id="SSF47370">
    <property type="entry name" value="Bromodomain"/>
    <property type="match status" value="1"/>
</dbReference>
<organism evidence="5 6">
    <name type="scientific">Planoprotostelium fungivorum</name>
    <dbReference type="NCBI Taxonomy" id="1890364"/>
    <lineage>
        <taxon>Eukaryota</taxon>
        <taxon>Amoebozoa</taxon>
        <taxon>Evosea</taxon>
        <taxon>Variosea</taxon>
        <taxon>Cavosteliida</taxon>
        <taxon>Cavosteliaceae</taxon>
        <taxon>Planoprotostelium</taxon>
    </lineage>
</organism>
<evidence type="ECO:0000256" key="2">
    <source>
        <dbReference type="PROSITE-ProRule" id="PRU00035"/>
    </source>
</evidence>
<evidence type="ECO:0000313" key="6">
    <source>
        <dbReference type="Proteomes" id="UP000241769"/>
    </source>
</evidence>
<dbReference type="InterPro" id="IPR036427">
    <property type="entry name" value="Bromodomain-like_sf"/>
</dbReference>
<dbReference type="PANTHER" id="PTHR47343">
    <property type="entry name" value="TRANSCRIPTIONAL ACTIVATOR SPT7"/>
    <property type="match status" value="1"/>
</dbReference>
<feature type="domain" description="Bromo" evidence="4">
    <location>
        <begin position="182"/>
        <end position="252"/>
    </location>
</feature>
<feature type="compositionally biased region" description="Basic and acidic residues" evidence="3">
    <location>
        <begin position="34"/>
        <end position="104"/>
    </location>
</feature>
<comment type="caution">
    <text evidence="5">The sequence shown here is derived from an EMBL/GenBank/DDBJ whole genome shotgun (WGS) entry which is preliminary data.</text>
</comment>
<dbReference type="PANTHER" id="PTHR47343:SF1">
    <property type="entry name" value="TRANSCRIPTIONAL ACTIVATOR SPT7"/>
    <property type="match status" value="1"/>
</dbReference>
<feature type="region of interest" description="Disordered" evidence="3">
    <location>
        <begin position="32"/>
        <end position="142"/>
    </location>
</feature>
<dbReference type="AlphaFoldDB" id="A0A2P6NAH7"/>
<evidence type="ECO:0000256" key="1">
    <source>
        <dbReference type="ARBA" id="ARBA00023117"/>
    </source>
</evidence>
<feature type="region of interest" description="Disordered" evidence="3">
    <location>
        <begin position="464"/>
        <end position="508"/>
    </location>
</feature>
<dbReference type="GO" id="GO:0000124">
    <property type="term" value="C:SAGA complex"/>
    <property type="evidence" value="ECO:0007669"/>
    <property type="project" value="InterPro"/>
</dbReference>
<dbReference type="InterPro" id="IPR001487">
    <property type="entry name" value="Bromodomain"/>
</dbReference>
<dbReference type="InParanoid" id="A0A2P6NAH7"/>
<dbReference type="STRING" id="1890364.A0A2P6NAH7"/>
<keyword evidence="1 2" id="KW-0103">Bromodomain</keyword>
<accession>A0A2P6NAH7</accession>
<dbReference type="EMBL" id="MDYQ01000134">
    <property type="protein sequence ID" value="PRP80952.1"/>
    <property type="molecule type" value="Genomic_DNA"/>
</dbReference>
<dbReference type="GO" id="GO:0046695">
    <property type="term" value="C:SLIK (SAGA-like) complex"/>
    <property type="evidence" value="ECO:0007669"/>
    <property type="project" value="InterPro"/>
</dbReference>
<dbReference type="GO" id="GO:0006357">
    <property type="term" value="P:regulation of transcription by RNA polymerase II"/>
    <property type="evidence" value="ECO:0007669"/>
    <property type="project" value="TreeGrafter"/>
</dbReference>
<keyword evidence="6" id="KW-1185">Reference proteome</keyword>
<evidence type="ECO:0000259" key="4">
    <source>
        <dbReference type="PROSITE" id="PS50014"/>
    </source>
</evidence>
<evidence type="ECO:0000256" key="3">
    <source>
        <dbReference type="SAM" id="MobiDB-lite"/>
    </source>
</evidence>
<proteinExistence type="predicted"/>
<dbReference type="GO" id="GO:0005198">
    <property type="term" value="F:structural molecule activity"/>
    <property type="evidence" value="ECO:0007669"/>
    <property type="project" value="TreeGrafter"/>
</dbReference>
<feature type="compositionally biased region" description="Acidic residues" evidence="3">
    <location>
        <begin position="308"/>
        <end position="318"/>
    </location>
</feature>
<feature type="region of interest" description="Disordered" evidence="3">
    <location>
        <begin position="274"/>
        <end position="322"/>
    </location>
</feature>
<dbReference type="InterPro" id="IPR037782">
    <property type="entry name" value="Spt7"/>
</dbReference>
<dbReference type="Pfam" id="PF00439">
    <property type="entry name" value="Bromodomain"/>
    <property type="match status" value="1"/>
</dbReference>
<evidence type="ECO:0000313" key="5">
    <source>
        <dbReference type="EMBL" id="PRP80952.1"/>
    </source>
</evidence>
<dbReference type="PRINTS" id="PR00503">
    <property type="entry name" value="BROMODOMAIN"/>
</dbReference>
<dbReference type="SMART" id="SM00297">
    <property type="entry name" value="BROMO"/>
    <property type="match status" value="1"/>
</dbReference>
<protein>
    <recommendedName>
        <fullName evidence="4">Bromo domain-containing protein</fullName>
    </recommendedName>
</protein>
<feature type="region of interest" description="Disordered" evidence="3">
    <location>
        <begin position="664"/>
        <end position="701"/>
    </location>
</feature>
<dbReference type="PROSITE" id="PS50014">
    <property type="entry name" value="BROMODOMAIN_2"/>
    <property type="match status" value="1"/>
</dbReference>
<reference evidence="5 6" key="1">
    <citation type="journal article" date="2018" name="Genome Biol. Evol.">
        <title>Multiple Roots of Fruiting Body Formation in Amoebozoa.</title>
        <authorList>
            <person name="Hillmann F."/>
            <person name="Forbes G."/>
            <person name="Novohradska S."/>
            <person name="Ferling I."/>
            <person name="Riege K."/>
            <person name="Groth M."/>
            <person name="Westermann M."/>
            <person name="Marz M."/>
            <person name="Spaller T."/>
            <person name="Winckler T."/>
            <person name="Schaap P."/>
            <person name="Glockner G."/>
        </authorList>
    </citation>
    <scope>NUCLEOTIDE SEQUENCE [LARGE SCALE GENOMIC DNA]</scope>
    <source>
        <strain evidence="5 6">Jena</strain>
    </source>
</reference>
<sequence length="701" mass="81140">MSSELWQSIVHPPYHSLEDDYELLQQRQIKKLKKEHEERRVRIEAKRREIEAKKASIENRQADLEDRKQKRLEREAAEAKKEDVKKDGDEKKKDDADKKTEVKAETTSPITDPMLDDKDDKSEKEAPQKKGKGKKSSAHSSRELRNLLQDGTHQPKKWTGVQFEGQETLLDDLDKVVTKLKNYQEHSYPFVSRVRKSDAPDYYDIIKTPMDLTTMAKKLNKCEYISKKEFQEDLALIFSNCRTYNTDPSAKIYLEHADAMERRARELLRSVREVGQSDKDVGSPLSDEEPISLKMNRKRKKRVKMDDMDQGNEDEMMDTDSNSKAEDDFFEEVELSGKALEDKERESLMHEIRSLPRMPSPLSDFQPPEDTQQIRLEVSALKKMIGSRGEGDHRILSKTEDRLRRMLEGMGENSLSFGDHRAFHRTPEGMGTYDRIIQQTTRSIEEGYDNELKESIIMDEEETIQGEEEKESSHTASKMFREAKTKDEEGETPSFLPEISHSHDTLPNVSHVTAPQMEREEMYIGNAVNQMMESKLGRKSVEEGKIHPSKDQYLDTEMREENVMDVMKKSVAVMCASTEYTNIEGNVLDVLSQLTTQMIQEMTRAYEKTQMPLYSRVYNETTGRMMREDVKEEQVIAEIFKGRKGISLDALKSYVQSIEAMTVERREEEKEMEVESGEKEDGKEGDKEVEMGTVETGIKEE</sequence>
<name>A0A2P6NAH7_9EUKA</name>
<gene>
    <name evidence="5" type="ORF">PROFUN_11281</name>
</gene>
<feature type="compositionally biased region" description="Basic and acidic residues" evidence="3">
    <location>
        <begin position="676"/>
        <end position="690"/>
    </location>
</feature>
<dbReference type="Proteomes" id="UP000241769">
    <property type="component" value="Unassembled WGS sequence"/>
</dbReference>
<dbReference type="Gene3D" id="1.20.920.10">
    <property type="entry name" value="Bromodomain-like"/>
    <property type="match status" value="1"/>
</dbReference>
<dbReference type="OrthoDB" id="21449at2759"/>